<feature type="region of interest" description="Disordered" evidence="1">
    <location>
        <begin position="25"/>
        <end position="44"/>
    </location>
</feature>
<name>A0A5S6Q6N8_TRIMR</name>
<evidence type="ECO:0000256" key="1">
    <source>
        <dbReference type="SAM" id="MobiDB-lite"/>
    </source>
</evidence>
<dbReference type="Proteomes" id="UP000046395">
    <property type="component" value="Unassembled WGS sequence"/>
</dbReference>
<evidence type="ECO:0000313" key="2">
    <source>
        <dbReference type="Proteomes" id="UP000046395"/>
    </source>
</evidence>
<sequence>MWHAERKQMGRVVLNRGCPDEARLCTFEPPDGPKRDDTFDRSQRRRAAGRPALLPRSQSHLQCLAGLPGGIPRADRTTFRPQPVYRRARNWSLPYLTASHQHSRGALVLSRQARALQASVRGTTNGAQSAILLAPPSGKTKMQLPIQYGTSTGGRSLSLGQPVDDGGPVFSYALQAAPSLRQSSPKCGKQFATQTVAGFVAVPAAL</sequence>
<dbReference type="AlphaFoldDB" id="A0A5S6Q6N8"/>
<accession>A0A5S6Q6N8</accession>
<protein>
    <submittedName>
        <fullName evidence="3">Uncharacterized protein</fullName>
    </submittedName>
</protein>
<organism evidence="2 3">
    <name type="scientific">Trichuris muris</name>
    <name type="common">Mouse whipworm</name>
    <dbReference type="NCBI Taxonomy" id="70415"/>
    <lineage>
        <taxon>Eukaryota</taxon>
        <taxon>Metazoa</taxon>
        <taxon>Ecdysozoa</taxon>
        <taxon>Nematoda</taxon>
        <taxon>Enoplea</taxon>
        <taxon>Dorylaimia</taxon>
        <taxon>Trichinellida</taxon>
        <taxon>Trichuridae</taxon>
        <taxon>Trichuris</taxon>
    </lineage>
</organism>
<feature type="compositionally biased region" description="Basic and acidic residues" evidence="1">
    <location>
        <begin position="31"/>
        <end position="42"/>
    </location>
</feature>
<keyword evidence="2" id="KW-1185">Reference proteome</keyword>
<evidence type="ECO:0000313" key="3">
    <source>
        <dbReference type="WBParaSite" id="TMUE_1000002612.1"/>
    </source>
</evidence>
<proteinExistence type="predicted"/>
<dbReference type="WBParaSite" id="TMUE_1000002612.1">
    <property type="protein sequence ID" value="TMUE_1000002612.1"/>
    <property type="gene ID" value="WBGene00298395"/>
</dbReference>
<reference evidence="3" key="1">
    <citation type="submission" date="2019-12" db="UniProtKB">
        <authorList>
            <consortium name="WormBaseParasite"/>
        </authorList>
    </citation>
    <scope>IDENTIFICATION</scope>
</reference>